<organism evidence="7 8">
    <name type="scientific">Cesiribacter andamanensis AMV16</name>
    <dbReference type="NCBI Taxonomy" id="1279009"/>
    <lineage>
        <taxon>Bacteria</taxon>
        <taxon>Pseudomonadati</taxon>
        <taxon>Bacteroidota</taxon>
        <taxon>Cytophagia</taxon>
        <taxon>Cytophagales</taxon>
        <taxon>Cesiribacteraceae</taxon>
        <taxon>Cesiribacter</taxon>
    </lineage>
</organism>
<evidence type="ECO:0000256" key="2">
    <source>
        <dbReference type="ARBA" id="ARBA00022475"/>
    </source>
</evidence>
<dbReference type="InterPro" id="IPR050833">
    <property type="entry name" value="Poly_Biosynth_Transport"/>
</dbReference>
<feature type="transmembrane region" description="Helical" evidence="6">
    <location>
        <begin position="12"/>
        <end position="32"/>
    </location>
</feature>
<dbReference type="eggNOG" id="COG2244">
    <property type="taxonomic scope" value="Bacteria"/>
</dbReference>
<comment type="caution">
    <text evidence="7">The sequence shown here is derived from an EMBL/GenBank/DDBJ whole genome shotgun (WGS) entry which is preliminary data.</text>
</comment>
<feature type="transmembrane region" description="Helical" evidence="6">
    <location>
        <begin position="38"/>
        <end position="58"/>
    </location>
</feature>
<dbReference type="Proteomes" id="UP000011910">
    <property type="component" value="Unassembled WGS sequence"/>
</dbReference>
<gene>
    <name evidence="7" type="ORF">ADICEAN_00293</name>
</gene>
<feature type="transmembrane region" description="Helical" evidence="6">
    <location>
        <begin position="243"/>
        <end position="265"/>
    </location>
</feature>
<keyword evidence="4 6" id="KW-1133">Transmembrane helix</keyword>
<dbReference type="PANTHER" id="PTHR30250:SF11">
    <property type="entry name" value="O-ANTIGEN TRANSPORTER-RELATED"/>
    <property type="match status" value="1"/>
</dbReference>
<dbReference type="STRING" id="1279009.ADICEAN_00293"/>
<evidence type="ECO:0000256" key="6">
    <source>
        <dbReference type="SAM" id="Phobius"/>
    </source>
</evidence>
<feature type="transmembrane region" description="Helical" evidence="6">
    <location>
        <begin position="277"/>
        <end position="302"/>
    </location>
</feature>
<evidence type="ECO:0000313" key="7">
    <source>
        <dbReference type="EMBL" id="EMR04535.1"/>
    </source>
</evidence>
<feature type="transmembrane region" description="Helical" evidence="6">
    <location>
        <begin position="390"/>
        <end position="409"/>
    </location>
</feature>
<dbReference type="GO" id="GO:0005886">
    <property type="term" value="C:plasma membrane"/>
    <property type="evidence" value="ECO:0007669"/>
    <property type="project" value="UniProtKB-SubCell"/>
</dbReference>
<evidence type="ECO:0000256" key="5">
    <source>
        <dbReference type="ARBA" id="ARBA00023136"/>
    </source>
</evidence>
<evidence type="ECO:0000256" key="3">
    <source>
        <dbReference type="ARBA" id="ARBA00022692"/>
    </source>
</evidence>
<dbReference type="AlphaFoldDB" id="M7NS58"/>
<feature type="transmembrane region" description="Helical" evidence="6">
    <location>
        <begin position="79"/>
        <end position="107"/>
    </location>
</feature>
<keyword evidence="5 6" id="KW-0472">Membrane</keyword>
<feature type="transmembrane region" description="Helical" evidence="6">
    <location>
        <begin position="195"/>
        <end position="222"/>
    </location>
</feature>
<feature type="transmembrane region" description="Helical" evidence="6">
    <location>
        <begin position="473"/>
        <end position="493"/>
    </location>
</feature>
<protein>
    <submittedName>
        <fullName evidence="7">Polysaccharide biosynthesis protein</fullName>
    </submittedName>
</protein>
<evidence type="ECO:0000256" key="4">
    <source>
        <dbReference type="ARBA" id="ARBA00022989"/>
    </source>
</evidence>
<dbReference type="EMBL" id="AODQ01000004">
    <property type="protein sequence ID" value="EMR04535.1"/>
    <property type="molecule type" value="Genomic_DNA"/>
</dbReference>
<keyword evidence="8" id="KW-1185">Reference proteome</keyword>
<feature type="transmembrane region" description="Helical" evidence="6">
    <location>
        <begin position="448"/>
        <end position="467"/>
    </location>
</feature>
<comment type="subcellular location">
    <subcellularLocation>
        <location evidence="1">Cell membrane</location>
        <topology evidence="1">Multi-pass membrane protein</topology>
    </subcellularLocation>
</comment>
<dbReference type="RefSeq" id="WP_009193703.1">
    <property type="nucleotide sequence ID" value="NZ_AODQ01000004.1"/>
</dbReference>
<feature type="transmembrane region" description="Helical" evidence="6">
    <location>
        <begin position="323"/>
        <end position="346"/>
    </location>
</feature>
<dbReference type="PATRIC" id="fig|1279009.4.peg.291"/>
<accession>M7NS58</accession>
<proteinExistence type="predicted"/>
<feature type="transmembrane region" description="Helical" evidence="6">
    <location>
        <begin position="415"/>
        <end position="436"/>
    </location>
</feature>
<dbReference type="OrthoDB" id="9814608at2"/>
<dbReference type="Pfam" id="PF13440">
    <property type="entry name" value="Polysacc_synt_3"/>
    <property type="match status" value="1"/>
</dbReference>
<evidence type="ECO:0000313" key="8">
    <source>
        <dbReference type="Proteomes" id="UP000011910"/>
    </source>
</evidence>
<name>M7NS58_9BACT</name>
<feature type="transmembrane region" description="Helical" evidence="6">
    <location>
        <begin position="154"/>
        <end position="175"/>
    </location>
</feature>
<feature type="transmembrane region" description="Helical" evidence="6">
    <location>
        <begin position="119"/>
        <end position="142"/>
    </location>
</feature>
<reference evidence="7 8" key="1">
    <citation type="journal article" date="2013" name="Genome Announc.">
        <title>Draft Genome Sequence of Cesiribacter andamanensis Strain AMV16T, Isolated from a Soil Sample from a Mud Volcano in the Andaman Islands, India.</title>
        <authorList>
            <person name="Shivaji S."/>
            <person name="Ara S."/>
            <person name="Begum Z."/>
            <person name="Srinivas T.N."/>
            <person name="Singh A."/>
            <person name="Kumar Pinnaka A."/>
        </authorList>
    </citation>
    <scope>NUCLEOTIDE SEQUENCE [LARGE SCALE GENOMIC DNA]</scope>
    <source>
        <strain evidence="7 8">AMV16</strain>
    </source>
</reference>
<dbReference type="PANTHER" id="PTHR30250">
    <property type="entry name" value="PST FAMILY PREDICTED COLANIC ACID TRANSPORTER"/>
    <property type="match status" value="1"/>
</dbReference>
<keyword evidence="3 6" id="KW-0812">Transmembrane</keyword>
<sequence length="505" mass="57037">MSSLKKLAGDTALYGISSILGRALNFLLVPLYTSVFAVGEYGIVGTLYAYVAFFNVLYTYGMETAYFRFANRQREQEQLAYNTSFTSILITSLLLSGILFLLAPTLLEWLNYQRLPVSYIYWLAIIIALDAIVAIPFARLRLQNRPILFASARLINIFLNIGLNLFFLVLCPAILRGEWPMLSSLQPLVERIYDPGLGVGYVFLSNLIANSLYLPLLLPVLLKVRLQLYKPMWKEMLLYSYPLLLMGIAGVTNQMLSIPLLQHWLPDNFYEAYNKEAAVGIFIGCYKLSIFMNLAIQAFRFAAEPFFFSKASDKNSPALFSQVMHYFILVCCLILFAVTVNLPWLVPLLLRDTIYLEGLEIVPILLLGYLFYGVYLNLSIWFKLSDKTGWGTWFTSIGAVLTIVLNLLLIPLLGYMGAALSSLLVYFSIMAMCYYYGQKFYPIPYRTLSGLLYIGGTVMLAYALRLLMPEATWPAVAAGIGATLLYILAIGLYEMKRLRTSPSPF</sequence>
<evidence type="ECO:0000256" key="1">
    <source>
        <dbReference type="ARBA" id="ARBA00004651"/>
    </source>
</evidence>
<feature type="transmembrane region" description="Helical" evidence="6">
    <location>
        <begin position="358"/>
        <end position="378"/>
    </location>
</feature>
<keyword evidence="2" id="KW-1003">Cell membrane</keyword>